<feature type="region of interest" description="Disordered" evidence="1">
    <location>
        <begin position="531"/>
        <end position="593"/>
    </location>
</feature>
<feature type="compositionally biased region" description="Basic and acidic residues" evidence="1">
    <location>
        <begin position="355"/>
        <end position="364"/>
    </location>
</feature>
<evidence type="ECO:0000256" key="1">
    <source>
        <dbReference type="SAM" id="MobiDB-lite"/>
    </source>
</evidence>
<feature type="compositionally biased region" description="Polar residues" evidence="1">
    <location>
        <begin position="702"/>
        <end position="719"/>
    </location>
</feature>
<feature type="region of interest" description="Disordered" evidence="1">
    <location>
        <begin position="1181"/>
        <end position="1231"/>
    </location>
</feature>
<feature type="compositionally biased region" description="Polar residues" evidence="1">
    <location>
        <begin position="776"/>
        <end position="792"/>
    </location>
</feature>
<sequence length="1346" mass="148500">MTPELMHPWIAQVVGVCLSFYLGESPRSAIEIEDDGASLHFNVINFTDAAIVAEWGLGSLSDTAVLMDSNNQIDATISQESLATLQVELESLKPIDGPKKHRIKLLDFRLVFQYSTADVRLHINQFCIDWDNGPLKYLPTKKLRKEKTLRSVLERARQKATNSRRIPNPNIPVSPVPRPDESVTHNQYQPDERQSSPVNAVSSQQLFSQMPRDDCCTGNPPSKPGRSLLRAPAELLQRLMPSSRSFFGTTSRDSLPRQDELSDHKGSTQPICGDDRVANKLQLLSPLAPRLNDRSQGSAFASRIGSGSEGKTVYESFEPLGLSSQRIPIGSASDEDEDKNSVSSQIPRGGLNDATVHEANRTEEDSLATQHPATQPLHAVEGPFPRKRQRESVDTQPKLADDENARQKSKGDSPLLKRQRIDIPQATLKELPEVGKPAEDKSGTSHAEAKSTKADYVNPEPAPICSSRSNRVNPWEGIEMIASNEVFIPKDQANLLEEKLWIPPMPNEQMPQGHVPPSLLRQWNSIAERRHRQTEEAKPILEQPPTPTQDTVMSSDNDDSGSEGTPIDWTPTPEKSRFENRLPDSSPVRQSSFIGIKPVPSLGWNAAHQANKHDYQGDATGFKKGFNRLIRHTEASQSASGESAAEDPRSLEGNDADADKIMASVEASLIEFGQGDANLDQSDHSLSLEGQASYQAPELSEKSPTQLSSLESAIQPNQDDSGDESDESIMDTSVPLGLGESWPDPTQSTQVERDAASSGASLPGANGNRVQVVETPANNNGRLRGNEPSNQESELRPPHTQMPSSQAKKTSSPSRVLNTYPYYGSYEKSQISNEGLDPSSHPTGDGSPRIDVEGTQTQNSSTNVPSQNTTQSQEIVLDSSGPAYRHQNIPWSGQQATAEPLCLLFASSNEPASTQLNEQNQRPMEGYISPDVPMISSQVSTTGCFNIPVPDQDYSPSKSQRILPLDNETVSEKSTDTQNTQNAALVARRLAHIGNPEKVAQAKEVYKRFCDDYSAYTGDFDHFIELCSRLQAVRADGKLQRSFLWDDFIIMHLQQYSSHIEQRVSQDSTTLMYEEFFLLNFTHPIHRKRSLAAHSVEIAASQFIPTELVPLIASSQVQLDPPAAQNEVTVSSFATNLAENPPNLHAEPIKEVTLGSLPDTVSPYFVPSSPVDSVSIKVEGLGSNYHDSRDDPIYSMESDETRDVKPTLHSLEPSFEQPPDNPHDVRNDADDDHVGEIEETDLEDTYHETASVELGDESFLSTPPASSSRALPIPVMSPEAKYEDENWFVSLRHIRPKGSVWSDDHNTPFKRYAEADQNVLTDRLRRGGAKILLDDKGVIRRAIHRC</sequence>
<reference evidence="2" key="2">
    <citation type="journal article" date="2023" name="IMA Fungus">
        <title>Comparative genomic study of the Penicillium genus elucidates a diverse pangenome and 15 lateral gene transfer events.</title>
        <authorList>
            <person name="Petersen C."/>
            <person name="Sorensen T."/>
            <person name="Nielsen M.R."/>
            <person name="Sondergaard T.E."/>
            <person name="Sorensen J.L."/>
            <person name="Fitzpatrick D.A."/>
            <person name="Frisvad J.C."/>
            <person name="Nielsen K.L."/>
        </authorList>
    </citation>
    <scope>NUCLEOTIDE SEQUENCE</scope>
    <source>
        <strain evidence="2">IBT 21472</strain>
    </source>
</reference>
<keyword evidence="3" id="KW-1185">Reference proteome</keyword>
<feature type="compositionally biased region" description="Basic and acidic residues" evidence="1">
    <location>
        <begin position="430"/>
        <end position="453"/>
    </location>
</feature>
<evidence type="ECO:0000313" key="3">
    <source>
        <dbReference type="Proteomes" id="UP001147746"/>
    </source>
</evidence>
<dbReference type="Proteomes" id="UP001147746">
    <property type="component" value="Unassembled WGS sequence"/>
</dbReference>
<feature type="compositionally biased region" description="Polar residues" evidence="1">
    <location>
        <begin position="240"/>
        <end position="253"/>
    </location>
</feature>
<feature type="compositionally biased region" description="Basic and acidic residues" evidence="1">
    <location>
        <begin position="1221"/>
        <end position="1231"/>
    </location>
</feature>
<evidence type="ECO:0008006" key="4">
    <source>
        <dbReference type="Google" id="ProtNLM"/>
    </source>
</evidence>
<feature type="region of interest" description="Disordered" evidence="1">
    <location>
        <begin position="240"/>
        <end position="274"/>
    </location>
</feature>
<feature type="region of interest" description="Disordered" evidence="1">
    <location>
        <begin position="288"/>
        <end position="311"/>
    </location>
</feature>
<dbReference type="EMBL" id="JAPZBO010000008">
    <property type="protein sequence ID" value="KAJ5307612.1"/>
    <property type="molecule type" value="Genomic_DNA"/>
</dbReference>
<accession>A0A9W9U1I5</accession>
<feature type="region of interest" description="Disordered" evidence="1">
    <location>
        <begin position="633"/>
        <end position="654"/>
    </location>
</feature>
<feature type="compositionally biased region" description="Polar residues" evidence="1">
    <location>
        <begin position="854"/>
        <end position="872"/>
    </location>
</feature>
<gene>
    <name evidence="2" type="ORF">N7476_008268</name>
</gene>
<feature type="compositionally biased region" description="Basic and acidic residues" evidence="1">
    <location>
        <begin position="399"/>
        <end position="411"/>
    </location>
</feature>
<feature type="region of interest" description="Disordered" evidence="1">
    <location>
        <begin position="149"/>
        <end position="205"/>
    </location>
</feature>
<feature type="compositionally biased region" description="Polar residues" evidence="1">
    <location>
        <begin position="801"/>
        <end position="817"/>
    </location>
</feature>
<feature type="region of interest" description="Disordered" evidence="1">
    <location>
        <begin position="694"/>
        <end position="872"/>
    </location>
</feature>
<reference evidence="2" key="1">
    <citation type="submission" date="2022-12" db="EMBL/GenBank/DDBJ databases">
        <authorList>
            <person name="Petersen C."/>
        </authorList>
    </citation>
    <scope>NUCLEOTIDE SEQUENCE</scope>
    <source>
        <strain evidence="2">IBT 21472</strain>
    </source>
</reference>
<feature type="region of interest" description="Disordered" evidence="1">
    <location>
        <begin position="324"/>
        <end position="470"/>
    </location>
</feature>
<feature type="compositionally biased region" description="Acidic residues" evidence="1">
    <location>
        <begin position="720"/>
        <end position="729"/>
    </location>
</feature>
<feature type="compositionally biased region" description="Polar residues" evidence="1">
    <location>
        <begin position="184"/>
        <end position="205"/>
    </location>
</feature>
<organism evidence="2 3">
    <name type="scientific">Penicillium atrosanguineum</name>
    <dbReference type="NCBI Taxonomy" id="1132637"/>
    <lineage>
        <taxon>Eukaryota</taxon>
        <taxon>Fungi</taxon>
        <taxon>Dikarya</taxon>
        <taxon>Ascomycota</taxon>
        <taxon>Pezizomycotina</taxon>
        <taxon>Eurotiomycetes</taxon>
        <taxon>Eurotiomycetidae</taxon>
        <taxon>Eurotiales</taxon>
        <taxon>Aspergillaceae</taxon>
        <taxon>Penicillium</taxon>
    </lineage>
</organism>
<proteinExistence type="predicted"/>
<name>A0A9W9U1I5_9EURO</name>
<evidence type="ECO:0000313" key="2">
    <source>
        <dbReference type="EMBL" id="KAJ5307612.1"/>
    </source>
</evidence>
<feature type="compositionally biased region" description="Basic and acidic residues" evidence="1">
    <location>
        <begin position="254"/>
        <end position="266"/>
    </location>
</feature>
<comment type="caution">
    <text evidence="2">The sequence shown here is derived from an EMBL/GenBank/DDBJ whole genome shotgun (WGS) entry which is preliminary data.</text>
</comment>
<protein>
    <recommendedName>
        <fullName evidence="4">Telomere replication protein EST3</fullName>
    </recommendedName>
</protein>